<feature type="compositionally biased region" description="Basic and acidic residues" evidence="5">
    <location>
        <begin position="56"/>
        <end position="67"/>
    </location>
</feature>
<keyword evidence="4" id="KW-0539">Nucleus</keyword>
<organism evidence="7 8">
    <name type="scientific">Heracleum sosnowskyi</name>
    <dbReference type="NCBI Taxonomy" id="360622"/>
    <lineage>
        <taxon>Eukaryota</taxon>
        <taxon>Viridiplantae</taxon>
        <taxon>Streptophyta</taxon>
        <taxon>Embryophyta</taxon>
        <taxon>Tracheophyta</taxon>
        <taxon>Spermatophyta</taxon>
        <taxon>Magnoliopsida</taxon>
        <taxon>eudicotyledons</taxon>
        <taxon>Gunneridae</taxon>
        <taxon>Pentapetalae</taxon>
        <taxon>asterids</taxon>
        <taxon>campanulids</taxon>
        <taxon>Apiales</taxon>
        <taxon>Apiaceae</taxon>
        <taxon>Apioideae</taxon>
        <taxon>apioid superclade</taxon>
        <taxon>Tordylieae</taxon>
        <taxon>Tordyliinae</taxon>
        <taxon>Heracleum</taxon>
    </lineage>
</organism>
<comment type="caution">
    <text evidence="7">The sequence shown here is derived from an EMBL/GenBank/DDBJ whole genome shotgun (WGS) entry which is preliminary data.</text>
</comment>
<dbReference type="PANTHER" id="PTHR18829">
    <property type="entry name" value="PROTEIN YAE1 HOMOLOG"/>
    <property type="match status" value="1"/>
</dbReference>
<name>A0AAD8JBV6_9APIA</name>
<evidence type="ECO:0000256" key="1">
    <source>
        <dbReference type="ARBA" id="ARBA00004123"/>
    </source>
</evidence>
<reference evidence="7" key="1">
    <citation type="submission" date="2023-02" db="EMBL/GenBank/DDBJ databases">
        <title>Genome of toxic invasive species Heracleum sosnowskyi carries increased number of genes despite the absence of recent whole-genome duplications.</title>
        <authorList>
            <person name="Schelkunov M."/>
            <person name="Shtratnikova V."/>
            <person name="Makarenko M."/>
            <person name="Klepikova A."/>
            <person name="Omelchenko D."/>
            <person name="Novikova G."/>
            <person name="Obukhova E."/>
            <person name="Bogdanov V."/>
            <person name="Penin A."/>
            <person name="Logacheva M."/>
        </authorList>
    </citation>
    <scope>NUCLEOTIDE SEQUENCE</scope>
    <source>
        <strain evidence="7">Hsosn_3</strain>
        <tissue evidence="7">Leaf</tissue>
    </source>
</reference>
<feature type="region of interest" description="Disordered" evidence="5">
    <location>
        <begin position="16"/>
        <end position="67"/>
    </location>
</feature>
<evidence type="ECO:0000256" key="3">
    <source>
        <dbReference type="ARBA" id="ARBA00022490"/>
    </source>
</evidence>
<gene>
    <name evidence="7" type="ORF">POM88_000608</name>
</gene>
<feature type="compositionally biased region" description="Polar residues" evidence="5">
    <location>
        <begin position="16"/>
        <end position="35"/>
    </location>
</feature>
<dbReference type="GO" id="GO:0005634">
    <property type="term" value="C:nucleus"/>
    <property type="evidence" value="ECO:0007669"/>
    <property type="project" value="UniProtKB-SubCell"/>
</dbReference>
<proteinExistence type="predicted"/>
<dbReference type="Proteomes" id="UP001237642">
    <property type="component" value="Unassembled WGS sequence"/>
</dbReference>
<feature type="region of interest" description="Disordered" evidence="5">
    <location>
        <begin position="136"/>
        <end position="164"/>
    </location>
</feature>
<protein>
    <submittedName>
        <fullName evidence="7">Yae1 domain-containing protein 1-like</fullName>
    </submittedName>
</protein>
<evidence type="ECO:0000256" key="4">
    <source>
        <dbReference type="ARBA" id="ARBA00023242"/>
    </source>
</evidence>
<evidence type="ECO:0000256" key="5">
    <source>
        <dbReference type="SAM" id="MobiDB-lite"/>
    </source>
</evidence>
<evidence type="ECO:0000313" key="7">
    <source>
        <dbReference type="EMBL" id="KAK1401003.1"/>
    </source>
</evidence>
<feature type="domain" description="Essential protein Yae1 N-terminal" evidence="6">
    <location>
        <begin position="78"/>
        <end position="115"/>
    </location>
</feature>
<dbReference type="AlphaFoldDB" id="A0AAD8JBV6"/>
<reference evidence="7" key="2">
    <citation type="submission" date="2023-05" db="EMBL/GenBank/DDBJ databases">
        <authorList>
            <person name="Schelkunov M.I."/>
        </authorList>
    </citation>
    <scope>NUCLEOTIDE SEQUENCE</scope>
    <source>
        <strain evidence="7">Hsosn_3</strain>
        <tissue evidence="7">Leaf</tissue>
    </source>
</reference>
<feature type="compositionally biased region" description="Basic and acidic residues" evidence="5">
    <location>
        <begin position="136"/>
        <end position="145"/>
    </location>
</feature>
<dbReference type="InterPro" id="IPR019191">
    <property type="entry name" value="Essential_protein_Yae1_N"/>
</dbReference>
<keyword evidence="3" id="KW-0963">Cytoplasm</keyword>
<keyword evidence="8" id="KW-1185">Reference proteome</keyword>
<sequence>MTSSIADELYSEILEQSNGEMGSKSTSLANHFNSSDSHEDDLWIEDGLSWNGSNNESEKESDLDREWQRRRDQFHTIGYRDGLMAGKEASAQEGFNTGFSESVFVGYKWGLVRGVSSALACLPDEVKKRLVKSEEQINNVEKQKDNPMPTSPEEKVHTSGSNGNLLETYYEDMQALILESPDINVHFEVPK</sequence>
<dbReference type="PANTHER" id="PTHR18829:SF0">
    <property type="entry name" value="PROTEIN YAE1 HOMOLOG"/>
    <property type="match status" value="1"/>
</dbReference>
<accession>A0AAD8JBV6</accession>
<dbReference type="Pfam" id="PF09811">
    <property type="entry name" value="Yae1_N"/>
    <property type="match status" value="1"/>
</dbReference>
<dbReference type="InterPro" id="IPR038881">
    <property type="entry name" value="Yae1-like"/>
</dbReference>
<evidence type="ECO:0000256" key="2">
    <source>
        <dbReference type="ARBA" id="ARBA00004496"/>
    </source>
</evidence>
<evidence type="ECO:0000313" key="8">
    <source>
        <dbReference type="Proteomes" id="UP001237642"/>
    </source>
</evidence>
<dbReference type="GO" id="GO:0005737">
    <property type="term" value="C:cytoplasm"/>
    <property type="evidence" value="ECO:0007669"/>
    <property type="project" value="UniProtKB-SubCell"/>
</dbReference>
<dbReference type="EMBL" id="JAUIZM010000001">
    <property type="protein sequence ID" value="KAK1401003.1"/>
    <property type="molecule type" value="Genomic_DNA"/>
</dbReference>
<comment type="subcellular location">
    <subcellularLocation>
        <location evidence="2">Cytoplasm</location>
    </subcellularLocation>
    <subcellularLocation>
        <location evidence="1">Nucleus</location>
    </subcellularLocation>
</comment>
<evidence type="ECO:0000259" key="6">
    <source>
        <dbReference type="Pfam" id="PF09811"/>
    </source>
</evidence>